<evidence type="ECO:0000259" key="1">
    <source>
        <dbReference type="SMART" id="SM01126"/>
    </source>
</evidence>
<evidence type="ECO:0000313" key="4">
    <source>
        <dbReference type="Proteomes" id="UP000270673"/>
    </source>
</evidence>
<protein>
    <submittedName>
        <fullName evidence="2">IS1595 family transposase</fullName>
    </submittedName>
</protein>
<sequence length="297" mass="34715">MSNNANLFYFFKQFPDEDSCRKYLEKRRWGNTPTCPHCGNAQKIYRYKNGKTFKCAHCKKQFSVKTGTIYENSNIPLQKWFLTFYLISLSKKGISSIELSKTIGVTQKSAWYLLHKVRYMLEHRNSDNQLRGTVEVDETYVGGKKKGKRGRGSENKTPVFGAVQRGGRLSITPVPNAKRKTLEPIIHKRVKKGTHINSDEWWAYTKLCSDYAHDVVNHRRKEYVRGKVHTNTIEGAWSHLKRSIMGTYHRPSREHLSKYCAEFEYNYNTRKNSPEIKFKKIIDKNLIRVSYRTITGT</sequence>
<dbReference type="RefSeq" id="WP_106482182.1">
    <property type="nucleotide sequence ID" value="NZ_CP032819.1"/>
</dbReference>
<dbReference type="InterPro" id="IPR053164">
    <property type="entry name" value="IS1016-like_transposase"/>
</dbReference>
<dbReference type="KEGG" id="buy:D8S85_19475"/>
<keyword evidence="4" id="KW-1185">Reference proteome</keyword>
<dbReference type="PANTHER" id="PTHR47163:SF2">
    <property type="entry name" value="SI:DKEY-17M8.2"/>
    <property type="match status" value="1"/>
</dbReference>
<dbReference type="OrthoDB" id="1023020at2"/>
<dbReference type="NCBIfam" id="NF033547">
    <property type="entry name" value="transpos_IS1595"/>
    <property type="match status" value="1"/>
</dbReference>
<dbReference type="EMBL" id="CP032819">
    <property type="protein sequence ID" value="AZS31512.1"/>
    <property type="molecule type" value="Genomic_DNA"/>
</dbReference>
<organism evidence="2 4">
    <name type="scientific">Butyricimonas faecalis</name>
    <dbReference type="NCBI Taxonomy" id="2093856"/>
    <lineage>
        <taxon>Bacteria</taxon>
        <taxon>Pseudomonadati</taxon>
        <taxon>Bacteroidota</taxon>
        <taxon>Bacteroidia</taxon>
        <taxon>Bacteroidales</taxon>
        <taxon>Odoribacteraceae</taxon>
        <taxon>Butyricimonas</taxon>
    </lineage>
</organism>
<evidence type="ECO:0000313" key="3">
    <source>
        <dbReference type="EMBL" id="AZS31512.1"/>
    </source>
</evidence>
<dbReference type="Pfam" id="PF12762">
    <property type="entry name" value="DDE_Tnp_IS1595"/>
    <property type="match status" value="1"/>
</dbReference>
<proteinExistence type="predicted"/>
<dbReference type="SMART" id="SM01126">
    <property type="entry name" value="DDE_Tnp_IS1595"/>
    <property type="match status" value="1"/>
</dbReference>
<dbReference type="PANTHER" id="PTHR47163">
    <property type="entry name" value="DDE_TNP_IS1595 DOMAIN-CONTAINING PROTEIN"/>
    <property type="match status" value="1"/>
</dbReference>
<dbReference type="EMBL" id="CP032819">
    <property type="protein sequence ID" value="AZS28454.1"/>
    <property type="molecule type" value="Genomic_DNA"/>
</dbReference>
<gene>
    <name evidence="2" type="ORF">D8S85_02075</name>
    <name evidence="3" type="ORF">D8S85_19475</name>
</gene>
<dbReference type="Pfam" id="PF12760">
    <property type="entry name" value="Zn_ribbon_IS1595"/>
    <property type="match status" value="1"/>
</dbReference>
<name>A0A3Q9IL74_9BACT</name>
<dbReference type="InterPro" id="IPR024442">
    <property type="entry name" value="Transposase_Zn_ribbon"/>
</dbReference>
<dbReference type="AlphaFoldDB" id="A0A3Q9IL74"/>
<feature type="domain" description="ISXO2-like transposase" evidence="1">
    <location>
        <begin position="129"/>
        <end position="268"/>
    </location>
</feature>
<accession>A0A3Q9IL74</accession>
<dbReference type="KEGG" id="buy:D8S85_02075"/>
<dbReference type="InterPro" id="IPR024445">
    <property type="entry name" value="Tnp_ISXO2-like"/>
</dbReference>
<reference evidence="2 4" key="1">
    <citation type="submission" date="2018-10" db="EMBL/GenBank/DDBJ databases">
        <title>Butyricimonas faecalis sp. nov., isolated from human faeces and emended description of the genus Butyricimonas.</title>
        <authorList>
            <person name="Le Roy T."/>
            <person name="Van der Smissen P."/>
            <person name="Paquot A."/>
            <person name="Delzenne N."/>
            <person name="Muccioli G."/>
            <person name="Collet J.-F."/>
            <person name="Cani P.D."/>
        </authorList>
    </citation>
    <scope>NUCLEOTIDE SEQUENCE [LARGE SCALE GENOMIC DNA]</scope>
    <source>
        <strain evidence="2 4">H184</strain>
    </source>
</reference>
<evidence type="ECO:0000313" key="2">
    <source>
        <dbReference type="EMBL" id="AZS28454.1"/>
    </source>
</evidence>
<dbReference type="Proteomes" id="UP000270673">
    <property type="component" value="Chromosome"/>
</dbReference>